<dbReference type="Pfam" id="PF16623">
    <property type="entry name" value="WW_FCH_linker"/>
    <property type="match status" value="1"/>
</dbReference>
<dbReference type="FunFam" id="2.30.30.40:FF:000216">
    <property type="entry name" value="growth arrest-specific protein 7 isoform X1"/>
    <property type="match status" value="1"/>
</dbReference>
<evidence type="ECO:0000256" key="2">
    <source>
        <dbReference type="PROSITE-ProRule" id="PRU00192"/>
    </source>
</evidence>
<evidence type="ECO:0000313" key="6">
    <source>
        <dbReference type="Proteomes" id="UP000504617"/>
    </source>
</evidence>
<dbReference type="Pfam" id="PF14604">
    <property type="entry name" value="SH3_9"/>
    <property type="match status" value="1"/>
</dbReference>
<dbReference type="PANTHER" id="PTHR45827">
    <property type="entry name" value="SORTING NEXIN"/>
    <property type="match status" value="1"/>
</dbReference>
<evidence type="ECO:0000259" key="5">
    <source>
        <dbReference type="PROSITE" id="PS50020"/>
    </source>
</evidence>
<dbReference type="SMART" id="SM00456">
    <property type="entry name" value="WW"/>
    <property type="match status" value="1"/>
</dbReference>
<dbReference type="PROSITE" id="PS50002">
    <property type="entry name" value="SH3"/>
    <property type="match status" value="1"/>
</dbReference>
<evidence type="ECO:0000256" key="1">
    <source>
        <dbReference type="ARBA" id="ARBA00022443"/>
    </source>
</evidence>
<dbReference type="Proteomes" id="UP000504617">
    <property type="component" value="Unplaced"/>
</dbReference>
<feature type="domain" description="SH3" evidence="4">
    <location>
        <begin position="12"/>
        <end position="74"/>
    </location>
</feature>
<gene>
    <name evidence="7" type="primary">LOC106553259</name>
</gene>
<keyword evidence="1 2" id="KW-0728">SH3 domain</keyword>
<dbReference type="PROSITE" id="PS01159">
    <property type="entry name" value="WW_DOMAIN_1"/>
    <property type="match status" value="1"/>
</dbReference>
<dbReference type="SUPFAM" id="SSF51045">
    <property type="entry name" value="WW domain"/>
    <property type="match status" value="1"/>
</dbReference>
<dbReference type="RefSeq" id="XP_013927202.1">
    <property type="nucleotide sequence ID" value="XM_014071727.1"/>
</dbReference>
<dbReference type="GO" id="GO:0035091">
    <property type="term" value="F:phosphatidylinositol binding"/>
    <property type="evidence" value="ECO:0007669"/>
    <property type="project" value="TreeGrafter"/>
</dbReference>
<organism evidence="6 7">
    <name type="scientific">Thamnophis sirtalis</name>
    <dbReference type="NCBI Taxonomy" id="35019"/>
    <lineage>
        <taxon>Eukaryota</taxon>
        <taxon>Metazoa</taxon>
        <taxon>Chordata</taxon>
        <taxon>Craniata</taxon>
        <taxon>Vertebrata</taxon>
        <taxon>Euteleostomi</taxon>
        <taxon>Lepidosauria</taxon>
        <taxon>Squamata</taxon>
        <taxon>Bifurcata</taxon>
        <taxon>Unidentata</taxon>
        <taxon>Episquamata</taxon>
        <taxon>Toxicofera</taxon>
        <taxon>Serpentes</taxon>
        <taxon>Colubroidea</taxon>
        <taxon>Colubridae</taxon>
        <taxon>Natricinae</taxon>
        <taxon>Thamnophis</taxon>
    </lineage>
</organism>
<dbReference type="Gene3D" id="2.20.70.10">
    <property type="match status" value="1"/>
</dbReference>
<dbReference type="GeneID" id="106553259"/>
<dbReference type="PROSITE" id="PS50020">
    <property type="entry name" value="WW_DOMAIN_2"/>
    <property type="match status" value="1"/>
</dbReference>
<dbReference type="SMART" id="SM00326">
    <property type="entry name" value="SH3"/>
    <property type="match status" value="1"/>
</dbReference>
<keyword evidence="6" id="KW-1185">Reference proteome</keyword>
<sequence length="239" mass="26921">MPPPGQERVLPVLGARCRTLYPFSGERHRHGLRFAAGELLTVLQAGPDGGWWEGETAEGLRGWFPASYVQLIEKPRKVIPQVGEDSQNGHLPPGWQSYMSPQGRRYYVNTFTNETTWERPSSVPGTPKNSVSQKNSLPTVNGYHIPGTLASQLEPSHMSLRKISSDPQSPGSPSPTRKQNKENTFTINCVTFPHPDTMPEQQLLKPSEWSYCDYFWVSEQLPICCLLQQLSFTKDETYC</sequence>
<evidence type="ECO:0000256" key="3">
    <source>
        <dbReference type="SAM" id="MobiDB-lite"/>
    </source>
</evidence>
<dbReference type="InterPro" id="IPR036020">
    <property type="entry name" value="WW_dom_sf"/>
</dbReference>
<dbReference type="GO" id="GO:0006897">
    <property type="term" value="P:endocytosis"/>
    <property type="evidence" value="ECO:0007669"/>
    <property type="project" value="TreeGrafter"/>
</dbReference>
<dbReference type="GO" id="GO:0005886">
    <property type="term" value="C:plasma membrane"/>
    <property type="evidence" value="ECO:0007669"/>
    <property type="project" value="TreeGrafter"/>
</dbReference>
<reference evidence="7" key="1">
    <citation type="submission" date="2025-08" db="UniProtKB">
        <authorList>
            <consortium name="RefSeq"/>
        </authorList>
    </citation>
    <scope>IDENTIFICATION</scope>
    <source>
        <tissue evidence="7">Skeletal muscle</tissue>
    </source>
</reference>
<dbReference type="OrthoDB" id="28357at2759"/>
<accession>A0A6I9YSD9</accession>
<feature type="region of interest" description="Disordered" evidence="3">
    <location>
        <begin position="161"/>
        <end position="183"/>
    </location>
</feature>
<dbReference type="GO" id="GO:0016197">
    <property type="term" value="P:endosomal transport"/>
    <property type="evidence" value="ECO:0007669"/>
    <property type="project" value="TreeGrafter"/>
</dbReference>
<name>A0A6I9YSD9_9SAUR</name>
<dbReference type="GO" id="GO:0031410">
    <property type="term" value="C:cytoplasmic vesicle"/>
    <property type="evidence" value="ECO:0007669"/>
    <property type="project" value="TreeGrafter"/>
</dbReference>
<dbReference type="InterPro" id="IPR001452">
    <property type="entry name" value="SH3_domain"/>
</dbReference>
<dbReference type="PANTHER" id="PTHR45827:SF1">
    <property type="entry name" value="SORTING NEXIN"/>
    <property type="match status" value="1"/>
</dbReference>
<feature type="compositionally biased region" description="Low complexity" evidence="3">
    <location>
        <begin position="165"/>
        <end position="175"/>
    </location>
</feature>
<feature type="domain" description="WW" evidence="5">
    <location>
        <begin position="89"/>
        <end position="122"/>
    </location>
</feature>
<feature type="region of interest" description="Disordered" evidence="3">
    <location>
        <begin position="116"/>
        <end position="138"/>
    </location>
</feature>
<dbReference type="Gene3D" id="2.30.30.40">
    <property type="entry name" value="SH3 Domains"/>
    <property type="match status" value="1"/>
</dbReference>
<dbReference type="CDD" id="cd00201">
    <property type="entry name" value="WW"/>
    <property type="match status" value="1"/>
</dbReference>
<dbReference type="KEGG" id="tsr:106553259"/>
<dbReference type="GO" id="GO:0097320">
    <property type="term" value="P:plasma membrane tubulation"/>
    <property type="evidence" value="ECO:0007669"/>
    <property type="project" value="TreeGrafter"/>
</dbReference>
<dbReference type="AlphaFoldDB" id="A0A6I9YSD9"/>
<proteinExistence type="predicted"/>
<evidence type="ECO:0000259" key="4">
    <source>
        <dbReference type="PROSITE" id="PS50002"/>
    </source>
</evidence>
<dbReference type="Pfam" id="PF00397">
    <property type="entry name" value="WW"/>
    <property type="match status" value="1"/>
</dbReference>
<dbReference type="InterPro" id="IPR036028">
    <property type="entry name" value="SH3-like_dom_sf"/>
</dbReference>
<dbReference type="InterPro" id="IPR001202">
    <property type="entry name" value="WW_dom"/>
</dbReference>
<dbReference type="SUPFAM" id="SSF50044">
    <property type="entry name" value="SH3-domain"/>
    <property type="match status" value="1"/>
</dbReference>
<protein>
    <submittedName>
        <fullName evidence="7">Growth arrest-specific protein 7-like</fullName>
    </submittedName>
</protein>
<evidence type="ECO:0000313" key="7">
    <source>
        <dbReference type="RefSeq" id="XP_013927202.1"/>
    </source>
</evidence>